<dbReference type="Pfam" id="PF01032">
    <property type="entry name" value="FecCD"/>
    <property type="match status" value="1"/>
</dbReference>
<name>A0A1H4L6S2_9HYPH</name>
<evidence type="ECO:0000256" key="1">
    <source>
        <dbReference type="ARBA" id="ARBA00004651"/>
    </source>
</evidence>
<dbReference type="CDD" id="cd06550">
    <property type="entry name" value="TM_ABC_iron-siderophores_like"/>
    <property type="match status" value="1"/>
</dbReference>
<feature type="transmembrane region" description="Helical" evidence="8">
    <location>
        <begin position="76"/>
        <end position="93"/>
    </location>
</feature>
<organism evidence="9 10">
    <name type="scientific">Nitratireductor aquibiodomus</name>
    <dbReference type="NCBI Taxonomy" id="204799"/>
    <lineage>
        <taxon>Bacteria</taxon>
        <taxon>Pseudomonadati</taxon>
        <taxon>Pseudomonadota</taxon>
        <taxon>Alphaproteobacteria</taxon>
        <taxon>Hyphomicrobiales</taxon>
        <taxon>Phyllobacteriaceae</taxon>
        <taxon>Nitratireductor</taxon>
    </lineage>
</organism>
<evidence type="ECO:0000313" key="9">
    <source>
        <dbReference type="EMBL" id="SEB66148.1"/>
    </source>
</evidence>
<keyword evidence="6 8" id="KW-1133">Transmembrane helix</keyword>
<dbReference type="EMBL" id="FNSL01000001">
    <property type="protein sequence ID" value="SEB66148.1"/>
    <property type="molecule type" value="Genomic_DNA"/>
</dbReference>
<evidence type="ECO:0000256" key="5">
    <source>
        <dbReference type="ARBA" id="ARBA00022692"/>
    </source>
</evidence>
<feature type="transmembrane region" description="Helical" evidence="8">
    <location>
        <begin position="242"/>
        <end position="263"/>
    </location>
</feature>
<comment type="subcellular location">
    <subcellularLocation>
        <location evidence="1">Cell membrane</location>
        <topology evidence="1">Multi-pass membrane protein</topology>
    </subcellularLocation>
</comment>
<feature type="transmembrane region" description="Helical" evidence="8">
    <location>
        <begin position="168"/>
        <end position="188"/>
    </location>
</feature>
<dbReference type="Proteomes" id="UP000199064">
    <property type="component" value="Unassembled WGS sequence"/>
</dbReference>
<feature type="transmembrane region" description="Helical" evidence="8">
    <location>
        <begin position="358"/>
        <end position="378"/>
    </location>
</feature>
<protein>
    <submittedName>
        <fullName evidence="9">Iron complex transport system permease protein</fullName>
    </submittedName>
</protein>
<dbReference type="Gene3D" id="1.10.3470.10">
    <property type="entry name" value="ABC transporter involved in vitamin B12 uptake, BtuC"/>
    <property type="match status" value="1"/>
</dbReference>
<keyword evidence="3" id="KW-0813">Transport</keyword>
<evidence type="ECO:0000256" key="4">
    <source>
        <dbReference type="ARBA" id="ARBA00022475"/>
    </source>
</evidence>
<dbReference type="GO" id="GO:0022857">
    <property type="term" value="F:transmembrane transporter activity"/>
    <property type="evidence" value="ECO:0007669"/>
    <property type="project" value="InterPro"/>
</dbReference>
<accession>A0A1H4L6S2</accession>
<dbReference type="GO" id="GO:0005886">
    <property type="term" value="C:plasma membrane"/>
    <property type="evidence" value="ECO:0007669"/>
    <property type="project" value="UniProtKB-SubCell"/>
</dbReference>
<evidence type="ECO:0000256" key="3">
    <source>
        <dbReference type="ARBA" id="ARBA00022448"/>
    </source>
</evidence>
<evidence type="ECO:0000256" key="7">
    <source>
        <dbReference type="ARBA" id="ARBA00023136"/>
    </source>
</evidence>
<dbReference type="SUPFAM" id="SSF81345">
    <property type="entry name" value="ABC transporter involved in vitamin B12 uptake, BtuC"/>
    <property type="match status" value="1"/>
</dbReference>
<keyword evidence="4" id="KW-1003">Cell membrane</keyword>
<dbReference type="RefSeq" id="WP_025030880.1">
    <property type="nucleotide sequence ID" value="NZ_FNSL01000001.1"/>
</dbReference>
<comment type="similarity">
    <text evidence="2">Belongs to the binding-protein-dependent transport system permease family. FecCD subfamily.</text>
</comment>
<keyword evidence="10" id="KW-1185">Reference proteome</keyword>
<dbReference type="InterPro" id="IPR037294">
    <property type="entry name" value="ABC_BtuC-like"/>
</dbReference>
<evidence type="ECO:0000256" key="8">
    <source>
        <dbReference type="SAM" id="Phobius"/>
    </source>
</evidence>
<evidence type="ECO:0000256" key="2">
    <source>
        <dbReference type="ARBA" id="ARBA00007935"/>
    </source>
</evidence>
<feature type="transmembrane region" description="Helical" evidence="8">
    <location>
        <begin position="200"/>
        <end position="222"/>
    </location>
</feature>
<dbReference type="PANTHER" id="PTHR30472">
    <property type="entry name" value="FERRIC ENTEROBACTIN TRANSPORT SYSTEM PERMEASE PROTEIN"/>
    <property type="match status" value="1"/>
</dbReference>
<evidence type="ECO:0000313" key="10">
    <source>
        <dbReference type="Proteomes" id="UP000199064"/>
    </source>
</evidence>
<proteinExistence type="inferred from homology"/>
<gene>
    <name evidence="9" type="ORF">SAMN05216452_2662</name>
</gene>
<feature type="transmembrane region" description="Helical" evidence="8">
    <location>
        <begin position="47"/>
        <end position="69"/>
    </location>
</feature>
<dbReference type="InterPro" id="IPR000522">
    <property type="entry name" value="ABC_transptr_permease_BtuC"/>
</dbReference>
<feature type="transmembrane region" description="Helical" evidence="8">
    <location>
        <begin position="113"/>
        <end position="130"/>
    </location>
</feature>
<reference evidence="10" key="1">
    <citation type="submission" date="2016-10" db="EMBL/GenBank/DDBJ databases">
        <authorList>
            <person name="Varghese N."/>
            <person name="Submissions S."/>
        </authorList>
    </citation>
    <scope>NUCLEOTIDE SEQUENCE [LARGE SCALE GENOMIC DNA]</scope>
    <source>
        <strain evidence="10">ES.061</strain>
    </source>
</reference>
<keyword evidence="7 8" id="KW-0472">Membrane</keyword>
<dbReference type="FunFam" id="1.10.3470.10:FF:000001">
    <property type="entry name" value="Vitamin B12 ABC transporter permease BtuC"/>
    <property type="match status" value="1"/>
</dbReference>
<dbReference type="PANTHER" id="PTHR30472:SF67">
    <property type="entry name" value="PERMEASE OF ABC TRANSPORTER-RELATED"/>
    <property type="match status" value="1"/>
</dbReference>
<dbReference type="AlphaFoldDB" id="A0A1H4L6S2"/>
<sequence length="389" mass="40084">MHAPAPKRDDPDSHEALLAVLQSAPPARGAALRRVAFARAASGGSPGYALVILLMVGLLLGMAIAGLMFGSVHIPGGTAVAILANLVAGDGLVEPDWRAVYETIVVQTRMPRVVLAALVGASLGVTGMTIQSIVRNPLAGPSILGVSSGAATGAVVVMRWGLLGLGVFTLHISAFLGGLVTLFAVFWVARTGGHMTPTRLVLAGVAMSAILSALTSLIVLTSPDPQLASRVLFWTLGGFGTAQWKLIPIPLVALALGLGVMLVQARRLNLLMAGDESAVALGLNVQRFRQSMFVLAAALTGITVAVSGVIGFVGLIMPHIVRFLVGADHRRALPAVALLGASFTIGADLVARTVIAPLELPVGIVTALVGGPFFIWLLRRDARAFGGAR</sequence>
<keyword evidence="5 8" id="KW-0812">Transmembrane</keyword>
<feature type="transmembrane region" description="Helical" evidence="8">
    <location>
        <begin position="293"/>
        <end position="320"/>
    </location>
</feature>
<evidence type="ECO:0000256" key="6">
    <source>
        <dbReference type="ARBA" id="ARBA00022989"/>
    </source>
</evidence>
<dbReference type="GO" id="GO:0033214">
    <property type="term" value="P:siderophore-iron import into cell"/>
    <property type="evidence" value="ECO:0007669"/>
    <property type="project" value="TreeGrafter"/>
</dbReference>